<dbReference type="Pfam" id="PF23598">
    <property type="entry name" value="LRR_14"/>
    <property type="match status" value="1"/>
</dbReference>
<name>A0A2M7XD63_9BACT</name>
<protein>
    <recommendedName>
        <fullName evidence="3">Disease resistance R13L4/SHOC-2-like LRR domain-containing protein</fullName>
    </recommendedName>
</protein>
<organism evidence="4 5">
    <name type="scientific">Candidatus Uhrbacteria bacterium CG_4_9_14_3_um_filter_41_35</name>
    <dbReference type="NCBI Taxonomy" id="1975034"/>
    <lineage>
        <taxon>Bacteria</taxon>
        <taxon>Candidatus Uhriibacteriota</taxon>
    </lineage>
</organism>
<dbReference type="InterPro" id="IPR003591">
    <property type="entry name" value="Leu-rich_rpt_typical-subtyp"/>
</dbReference>
<evidence type="ECO:0000313" key="5">
    <source>
        <dbReference type="Proteomes" id="UP000231263"/>
    </source>
</evidence>
<reference evidence="5" key="1">
    <citation type="submission" date="2017-09" db="EMBL/GenBank/DDBJ databases">
        <title>Depth-based differentiation of microbial function through sediment-hosted aquifers and enrichment of novel symbionts in the deep terrestrial subsurface.</title>
        <authorList>
            <person name="Probst A.J."/>
            <person name="Ladd B."/>
            <person name="Jarett J.K."/>
            <person name="Geller-Mcgrath D.E."/>
            <person name="Sieber C.M.K."/>
            <person name="Emerson J.B."/>
            <person name="Anantharaman K."/>
            <person name="Thomas B.C."/>
            <person name="Malmstrom R."/>
            <person name="Stieglmeier M."/>
            <person name="Klingl A."/>
            <person name="Woyke T."/>
            <person name="Ryan C.M."/>
            <person name="Banfield J.F."/>
        </authorList>
    </citation>
    <scope>NUCLEOTIDE SEQUENCE [LARGE SCALE GENOMIC DNA]</scope>
</reference>
<dbReference type="PROSITE" id="PS51450">
    <property type="entry name" value="LRR"/>
    <property type="match status" value="3"/>
</dbReference>
<dbReference type="InterPro" id="IPR001611">
    <property type="entry name" value="Leu-rich_rpt"/>
</dbReference>
<evidence type="ECO:0000313" key="4">
    <source>
        <dbReference type="EMBL" id="PJA45809.1"/>
    </source>
</evidence>
<comment type="caution">
    <text evidence="4">The sequence shown here is derived from an EMBL/GenBank/DDBJ whole genome shotgun (WGS) entry which is preliminary data.</text>
</comment>
<dbReference type="AlphaFoldDB" id="A0A2M7XD63"/>
<sequence>MVQYPYMKYTIIVLSLILLLGAGCAVKPINDSLNLSNQDLTSLPNNLLEDTSITELDISNNQISGSLPSQIGQLKNLRTLNASNNNFTGIPAEIGQLSNLEIINFSNNQLTGLPNELGNLTNLQILDLSGNKVSEIDLEAIRKALPKTTQIIL</sequence>
<evidence type="ECO:0000259" key="3">
    <source>
        <dbReference type="Pfam" id="PF23598"/>
    </source>
</evidence>
<dbReference type="EMBL" id="PFWT01000025">
    <property type="protein sequence ID" value="PJA45809.1"/>
    <property type="molecule type" value="Genomic_DNA"/>
</dbReference>
<dbReference type="SMART" id="SM00369">
    <property type="entry name" value="LRR_TYP"/>
    <property type="match status" value="3"/>
</dbReference>
<proteinExistence type="predicted"/>
<dbReference type="PANTHER" id="PTHR48051">
    <property type="match status" value="1"/>
</dbReference>
<dbReference type="Gene3D" id="3.80.10.10">
    <property type="entry name" value="Ribonuclease Inhibitor"/>
    <property type="match status" value="1"/>
</dbReference>
<dbReference type="PANTHER" id="PTHR48051:SF1">
    <property type="entry name" value="RAS SUPPRESSOR PROTEIN 1"/>
    <property type="match status" value="1"/>
</dbReference>
<evidence type="ECO:0000256" key="2">
    <source>
        <dbReference type="ARBA" id="ARBA00022737"/>
    </source>
</evidence>
<evidence type="ECO:0000256" key="1">
    <source>
        <dbReference type="ARBA" id="ARBA00022614"/>
    </source>
</evidence>
<dbReference type="InterPro" id="IPR032675">
    <property type="entry name" value="LRR_dom_sf"/>
</dbReference>
<dbReference type="Proteomes" id="UP000231263">
    <property type="component" value="Unassembled WGS sequence"/>
</dbReference>
<dbReference type="SUPFAM" id="SSF52058">
    <property type="entry name" value="L domain-like"/>
    <property type="match status" value="1"/>
</dbReference>
<keyword evidence="2" id="KW-0677">Repeat</keyword>
<accession>A0A2M7XD63</accession>
<dbReference type="InterPro" id="IPR050216">
    <property type="entry name" value="LRR_domain-containing"/>
</dbReference>
<feature type="domain" description="Disease resistance R13L4/SHOC-2-like LRR" evidence="3">
    <location>
        <begin position="33"/>
        <end position="144"/>
    </location>
</feature>
<dbReference type="GO" id="GO:0005737">
    <property type="term" value="C:cytoplasm"/>
    <property type="evidence" value="ECO:0007669"/>
    <property type="project" value="TreeGrafter"/>
</dbReference>
<dbReference type="FunFam" id="3.80.10.10:FF:000041">
    <property type="entry name" value="LRR receptor-like serine/threonine-protein kinase ERECTA"/>
    <property type="match status" value="1"/>
</dbReference>
<dbReference type="InterPro" id="IPR055414">
    <property type="entry name" value="LRR_R13L4/SHOC2-like"/>
</dbReference>
<gene>
    <name evidence="4" type="ORF">CO173_04535</name>
</gene>
<keyword evidence="1" id="KW-0433">Leucine-rich repeat</keyword>
<dbReference type="PRINTS" id="PR00019">
    <property type="entry name" value="LEURICHRPT"/>
</dbReference>